<dbReference type="Proteomes" id="UP000831113">
    <property type="component" value="Chromosome"/>
</dbReference>
<accession>A0ABY4D2Z1</accession>
<proteinExistence type="predicted"/>
<evidence type="ECO:0000256" key="1">
    <source>
        <dbReference type="SAM" id="Phobius"/>
    </source>
</evidence>
<dbReference type="RefSeq" id="WP_243801950.1">
    <property type="nucleotide sequence ID" value="NZ_CP094669.1"/>
</dbReference>
<keyword evidence="1" id="KW-0472">Membrane</keyword>
<evidence type="ECO:0000313" key="2">
    <source>
        <dbReference type="EMBL" id="UOG76768.1"/>
    </source>
</evidence>
<gene>
    <name evidence="2" type="ORF">MTX78_09235</name>
</gene>
<keyword evidence="1" id="KW-0812">Transmembrane</keyword>
<feature type="transmembrane region" description="Helical" evidence="1">
    <location>
        <begin position="27"/>
        <end position="47"/>
    </location>
</feature>
<protein>
    <submittedName>
        <fullName evidence="2">Uncharacterized protein</fullName>
    </submittedName>
</protein>
<reference evidence="2 3" key="1">
    <citation type="submission" date="2022-03" db="EMBL/GenBank/DDBJ databases">
        <title>Hymenobactersp. isolated from the air.</title>
        <authorList>
            <person name="Won M."/>
            <person name="Kwon S.-W."/>
        </authorList>
    </citation>
    <scope>NUCLEOTIDE SEQUENCE [LARGE SCALE GENOMIC DNA]</scope>
    <source>
        <strain evidence="2 3">KACC 21982</strain>
    </source>
</reference>
<organism evidence="2 3">
    <name type="scientific">Hymenobacter tibetensis</name>
    <dbReference type="NCBI Taxonomy" id="497967"/>
    <lineage>
        <taxon>Bacteria</taxon>
        <taxon>Pseudomonadati</taxon>
        <taxon>Bacteroidota</taxon>
        <taxon>Cytophagia</taxon>
        <taxon>Cytophagales</taxon>
        <taxon>Hymenobacteraceae</taxon>
        <taxon>Hymenobacter</taxon>
    </lineage>
</organism>
<evidence type="ECO:0000313" key="3">
    <source>
        <dbReference type="Proteomes" id="UP000831113"/>
    </source>
</evidence>
<keyword evidence="1" id="KW-1133">Transmembrane helix</keyword>
<sequence>MMNTDEQDLKARILSELAEEYAPKRRVFSIISAVSVVLILASMAFMLKEQSDYSLVKEYFEDKIPTNSYLVSPSTSDNKFSDLPSKIEKYYTNLYNDSIASLNKMIALEDTRYLIDGSHSSSKSIYRSDYDLDSDLTKSPPSPPMNNKKRLSLKPKNASYVKSEDKNLIESYRDSLRIQREMLTQFQLKLEHINEQLVVANSYRDSLDIRDKKIANMHMILMARFGSDTIVATREKKFENELYRINQSQAQDYNNKIKLKRKNRKN</sequence>
<name>A0ABY4D2Z1_9BACT</name>
<dbReference type="EMBL" id="CP094669">
    <property type="protein sequence ID" value="UOG76768.1"/>
    <property type="molecule type" value="Genomic_DNA"/>
</dbReference>
<keyword evidence="3" id="KW-1185">Reference proteome</keyword>